<gene>
    <name evidence="1" type="ORF">Dsi01nite_040790</name>
</gene>
<evidence type="ECO:0000313" key="2">
    <source>
        <dbReference type="Proteomes" id="UP000660611"/>
    </source>
</evidence>
<proteinExistence type="predicted"/>
<dbReference type="RefSeq" id="WP_203847827.1">
    <property type="nucleotide sequence ID" value="NZ_BAAAVW010000012.1"/>
</dbReference>
<name>A0A919PPQ2_9ACTN</name>
<dbReference type="AlphaFoldDB" id="A0A919PPQ2"/>
<dbReference type="EMBL" id="BONQ01000060">
    <property type="protein sequence ID" value="GIG46038.1"/>
    <property type="molecule type" value="Genomic_DNA"/>
</dbReference>
<accession>A0A919PPQ2</accession>
<keyword evidence="2" id="KW-1185">Reference proteome</keyword>
<evidence type="ECO:0000313" key="1">
    <source>
        <dbReference type="EMBL" id="GIG46038.1"/>
    </source>
</evidence>
<comment type="caution">
    <text evidence="1">The sequence shown here is derived from an EMBL/GenBank/DDBJ whole genome shotgun (WGS) entry which is preliminary data.</text>
</comment>
<dbReference type="Proteomes" id="UP000660611">
    <property type="component" value="Unassembled WGS sequence"/>
</dbReference>
<sequence length="149" mass="16351">MDAPEWQYLVPFSGSVVAALAQLRADVFTPDDYYWPHGGDRLKPTAEDQLLSDGWILEDSTHSILDIFEVGVGDPTDDDAYCKTFEVTDAECERALGTTRVTADDLARLDGQLAETLGHLLTGYGVGRHLIIYADGMPDQILFFGHSGD</sequence>
<reference evidence="1" key="1">
    <citation type="submission" date="2021-01" db="EMBL/GenBank/DDBJ databases">
        <title>Whole genome shotgun sequence of Dactylosporangium siamense NBRC 106093.</title>
        <authorList>
            <person name="Komaki H."/>
            <person name="Tamura T."/>
        </authorList>
    </citation>
    <scope>NUCLEOTIDE SEQUENCE</scope>
    <source>
        <strain evidence="1">NBRC 106093</strain>
    </source>
</reference>
<protein>
    <submittedName>
        <fullName evidence="1">Uncharacterized protein</fullName>
    </submittedName>
</protein>
<organism evidence="1 2">
    <name type="scientific">Dactylosporangium siamense</name>
    <dbReference type="NCBI Taxonomy" id="685454"/>
    <lineage>
        <taxon>Bacteria</taxon>
        <taxon>Bacillati</taxon>
        <taxon>Actinomycetota</taxon>
        <taxon>Actinomycetes</taxon>
        <taxon>Micromonosporales</taxon>
        <taxon>Micromonosporaceae</taxon>
        <taxon>Dactylosporangium</taxon>
    </lineage>
</organism>